<dbReference type="Proteomes" id="UP001243623">
    <property type="component" value="Chromosome"/>
</dbReference>
<dbReference type="AlphaFoldDB" id="A0A9Y2ESQ5"/>
<keyword evidence="2" id="KW-1185">Reference proteome</keyword>
<protein>
    <submittedName>
        <fullName evidence="1">Uncharacterized protein</fullName>
    </submittedName>
</protein>
<evidence type="ECO:0000313" key="1">
    <source>
        <dbReference type="EMBL" id="WIW71208.1"/>
    </source>
</evidence>
<accession>A0A9Y2ESQ5</accession>
<gene>
    <name evidence="1" type="ORF">P3F81_02430</name>
</gene>
<dbReference type="RefSeq" id="WP_147666657.1">
    <property type="nucleotide sequence ID" value="NZ_CP120678.1"/>
</dbReference>
<dbReference type="KEGG" id="sgbi:P3F81_02430"/>
<organism evidence="1 2">
    <name type="scientific">Selenobaculum gibii</name>
    <dbReference type="NCBI Taxonomy" id="3054208"/>
    <lineage>
        <taxon>Bacteria</taxon>
        <taxon>Bacillati</taxon>
        <taxon>Bacillota</taxon>
        <taxon>Negativicutes</taxon>
        <taxon>Selenomonadales</taxon>
        <taxon>Selenomonadaceae</taxon>
        <taxon>Selenobaculum</taxon>
    </lineage>
</organism>
<evidence type="ECO:0000313" key="2">
    <source>
        <dbReference type="Proteomes" id="UP001243623"/>
    </source>
</evidence>
<sequence length="155" mass="17804">MLKKILSITILCMILTIHGFAAEKIDFSYRGIELGESYEEMVNKIGQPRMDISHLTDTAVVTYYIYGENNDTRIGIDEATKKVVDIRISDKTYESKKGVKIGATLYKLNKAYGKGEKERIGGKIYYIYQQNEKDRLMLDISQGYLNEIRITTLEQ</sequence>
<dbReference type="EMBL" id="CP120678">
    <property type="protein sequence ID" value="WIW71208.1"/>
    <property type="molecule type" value="Genomic_DNA"/>
</dbReference>
<name>A0A9Y2ESQ5_9FIRM</name>
<proteinExistence type="predicted"/>
<reference evidence="1" key="1">
    <citation type="submission" date="2023-03" db="EMBL/GenBank/DDBJ databases">
        <title>Selenobaculum gbiensis gen. nov. sp. nov., a new bacterium isolated from the gut microbiota of IBD patient.</title>
        <authorList>
            <person name="Yeo S."/>
            <person name="Park H."/>
            <person name="Huh C.S."/>
        </authorList>
    </citation>
    <scope>NUCLEOTIDE SEQUENCE</scope>
    <source>
        <strain evidence="1">ICN-92133</strain>
    </source>
</reference>